<keyword evidence="2" id="KW-1133">Transmembrane helix</keyword>
<evidence type="ECO:0000313" key="4">
    <source>
        <dbReference type="EMBL" id="CAI9158027.1"/>
    </source>
</evidence>
<gene>
    <name evidence="4" type="ORF">MRATA1EN1_LOCUS6989</name>
</gene>
<protein>
    <recommendedName>
        <fullName evidence="3">C2 domain-containing protein</fullName>
    </recommendedName>
</protein>
<dbReference type="PANTHER" id="PTHR14705">
    <property type="entry name" value="CATION CHANNEL SPERM-ASSOCIATED PROTEIN SUBUNIT BETA"/>
    <property type="match status" value="1"/>
</dbReference>
<feature type="region of interest" description="Disordered" evidence="1">
    <location>
        <begin position="189"/>
        <end position="215"/>
    </location>
</feature>
<keyword evidence="2" id="KW-0812">Transmembrane</keyword>
<evidence type="ECO:0000313" key="5">
    <source>
        <dbReference type="Proteomes" id="UP001176941"/>
    </source>
</evidence>
<dbReference type="InterPro" id="IPR000008">
    <property type="entry name" value="C2_dom"/>
</dbReference>
<dbReference type="InterPro" id="IPR048789">
    <property type="entry name" value="CATSPERB_C"/>
</dbReference>
<dbReference type="Pfam" id="PF22830">
    <property type="entry name" value="CATSPERB_head"/>
    <property type="match status" value="1"/>
</dbReference>
<proteinExistence type="predicted"/>
<dbReference type="Gene3D" id="2.60.40.150">
    <property type="entry name" value="C2 domain"/>
    <property type="match status" value="2"/>
</dbReference>
<dbReference type="PROSITE" id="PS50004">
    <property type="entry name" value="C2"/>
    <property type="match status" value="2"/>
</dbReference>
<keyword evidence="2" id="KW-0472">Membrane</keyword>
<dbReference type="SMART" id="SM00239">
    <property type="entry name" value="C2"/>
    <property type="match status" value="2"/>
</dbReference>
<evidence type="ECO:0000259" key="3">
    <source>
        <dbReference type="PROSITE" id="PS50004"/>
    </source>
</evidence>
<name>A0ABN8Y8X1_RANTA</name>
<feature type="compositionally biased region" description="Low complexity" evidence="1">
    <location>
        <begin position="192"/>
        <end position="211"/>
    </location>
</feature>
<feature type="transmembrane region" description="Helical" evidence="2">
    <location>
        <begin position="1562"/>
        <end position="1583"/>
    </location>
</feature>
<dbReference type="Pfam" id="PF15149">
    <property type="entry name" value="CATSPERB_C"/>
    <property type="match status" value="1"/>
</dbReference>
<dbReference type="Pfam" id="PF00168">
    <property type="entry name" value="C2"/>
    <property type="match status" value="2"/>
</dbReference>
<evidence type="ECO:0000256" key="1">
    <source>
        <dbReference type="SAM" id="MobiDB-lite"/>
    </source>
</evidence>
<dbReference type="InterPro" id="IPR048788">
    <property type="entry name" value="CATSPERB_2nd"/>
</dbReference>
<dbReference type="Proteomes" id="UP001176941">
    <property type="component" value="Chromosome 16"/>
</dbReference>
<dbReference type="SUPFAM" id="SSF49562">
    <property type="entry name" value="C2 domain (Calcium/lipid-binding domain, CaLB)"/>
    <property type="match status" value="2"/>
</dbReference>
<dbReference type="InterPro" id="IPR048786">
    <property type="entry name" value="CATSPERB_N"/>
</dbReference>
<dbReference type="PANTHER" id="PTHR14705:SF0">
    <property type="entry name" value="CATION CHANNEL SPERM-ASSOCIATED AUXILIARY SUBUNIT BETA"/>
    <property type="match status" value="1"/>
</dbReference>
<sequence>MATEFIKSCCRGCFYGGREKHNLSVERDFRAAVSHSQNTTISIPPLTSVSVKPQVGCSEDYLLSKLPSDGKEVPFVVPRFKLSYIQPRTQGIPSQLEELEGSARASFGDRKAELSSSAQHGPSYDVYNPFYKYQHVSPDLSRRFPPRSEATRLYGSVCDLRTNRLPSPPGLSKSMFDLTSSSQRFIQRHDSLSSVPSSSSSRKNSQGSNRSLDTITLSGDERDWGRLNVKVFYNSSVEQIWITVLQCRDLSWPSRYGDTPTISVKGILTLPKPVHFKSSVKEGSNNIEFMETFVFSIKLQSLQTVRLVFKIQTQTPRKKTIGECSLSLRTLSTQEMDYSLDISPPSKISVCHAELELGTCFQAVNSRIQLQILEAQYLPSSSTPLTLSFFVKVAMFSSGELIYKKKTRLLKASNGRVKWGETMIFPLIQSEKEIIFLIKLYSRSSVGRRHFVGQIWISEDSNNTEAVSQWKETVTHPEKVVIKTRSNRTRHETTDWFKIGKGMESPHLYVLILLLNMFDFSSGITYNKGDTESHFACDSKGIPPKDEMIKLYLSSDDLKIECFFQSEVEFTTKEFLSVFTSAGLAPSLEIINSTYTGIFHFNLTLYSDRVYWLIDIPRENITKNTDIATVEEWLVRITLQYGLNIYTTEGTLLDTVREPILHWKLGTMMNKRTIQQLYPHVVDLKTTKCPCANDVALLGFVMNTTFDGVYIGLSFSGFWDYDDTQWYNLTDMIYSQVGEEHKQLSVVDMVLTNHFLVILTSLGLFISGDLRYPSSSVLMLSRVDFCGFERVDYIKGKLWYNERCFANREHFEVDYVTITFDRNRTLSEANSCFYSKEPFLEWLPCLPPVPKGTKTILSTVITVLVDQEQSSAVYLFHNQKNTIVSVRILKHNKPDLIQRFPFFSFPSSFSSPVGMIFHPRSHFLYAYGNQVWLSIDGGNTFDLIADFHDDIIKNTYHSFYTSDITLVSQSGKVYLTKAGLEKYSNIGSISDKIFSLYYDHMGFIHKLTPDHFEAGGSLAAFGNSKGIFGQAFDMGFDTALAPQYLTLNEMIFYAYVPKSEPKDRVYTKRFYDIHFGKLIHSRKTGTAYITKVFQHNTPEGFLSSVIAELIDPFGTEEVNESSCLSSSLSISEAGNYSYKLSLKLQSVISSFQDSDIEKTVVIPGYSSFLITTILDNENALAVATMPEIVPHNMTFQKDSWFLYNFGKRNGQTWNIYAKPCNYWFQQHDDSLSLSVLKYIDLGKSHTLKMKVIPNTKVLRLLEIPLLQVIVGNPNLLEVKVEGYFDESDSYIMEVSTASKTLHQGSTSLEFIVWGASTECYVTTFVPMLKSSCSYLKSMHHIPSEIIPLEDWMSGVYVNSQGFNMIKVLPINYRPPSNMGIAIPLTDNFYHADPSKPIPRNLFYKSKRSGKFKQCANATTRKECNCTNDQKFSYAVAFSDCREKVPRFKFPVIQYPISLQVFSEDGNFPVETPYLVTVTEVNNRENWNLRHTVPENVKKMKNYLESILSAPVYNPLGLNLSIKGSELFHFRVSVVPGVSFCNLVEEFQIYVDEVPLPFPGHTLIAVAAAVLLGGLIFIAFMFQIRNIHPWDTFKKLIRRSNVNPTNTTAN</sequence>
<keyword evidence="5" id="KW-1185">Reference proteome</keyword>
<dbReference type="InterPro" id="IPR028748">
    <property type="entry name" value="CATSPERB"/>
</dbReference>
<dbReference type="CDD" id="cd08684">
    <property type="entry name" value="C2A_Tac2-N"/>
    <property type="match status" value="1"/>
</dbReference>
<evidence type="ECO:0000256" key="2">
    <source>
        <dbReference type="SAM" id="Phobius"/>
    </source>
</evidence>
<dbReference type="InterPro" id="IPR037786">
    <property type="entry name" value="C2A_Tac2-N"/>
</dbReference>
<dbReference type="InterPro" id="IPR035892">
    <property type="entry name" value="C2_domain_sf"/>
</dbReference>
<reference evidence="4" key="1">
    <citation type="submission" date="2023-04" db="EMBL/GenBank/DDBJ databases">
        <authorList>
            <consortium name="ELIXIR-Norway"/>
        </authorList>
    </citation>
    <scope>NUCLEOTIDE SEQUENCE [LARGE SCALE GENOMIC DNA]</scope>
</reference>
<organism evidence="4 5">
    <name type="scientific">Rangifer tarandus platyrhynchus</name>
    <name type="common">Svalbard reindeer</name>
    <dbReference type="NCBI Taxonomy" id="3082113"/>
    <lineage>
        <taxon>Eukaryota</taxon>
        <taxon>Metazoa</taxon>
        <taxon>Chordata</taxon>
        <taxon>Craniata</taxon>
        <taxon>Vertebrata</taxon>
        <taxon>Euteleostomi</taxon>
        <taxon>Mammalia</taxon>
        <taxon>Eutheria</taxon>
        <taxon>Laurasiatheria</taxon>
        <taxon>Artiodactyla</taxon>
        <taxon>Ruminantia</taxon>
        <taxon>Pecora</taxon>
        <taxon>Cervidae</taxon>
        <taxon>Odocoileinae</taxon>
        <taxon>Rangifer</taxon>
    </lineage>
</organism>
<dbReference type="Pfam" id="PF22831">
    <property type="entry name" value="CATSPERB_Ig-like"/>
    <property type="match status" value="1"/>
</dbReference>
<feature type="domain" description="C2" evidence="3">
    <location>
        <begin position="344"/>
        <end position="471"/>
    </location>
</feature>
<dbReference type="Pfam" id="PF21541">
    <property type="entry name" value="CATSPERB_1st"/>
    <property type="match status" value="1"/>
</dbReference>
<dbReference type="InterPro" id="IPR053903">
    <property type="entry name" value="CATSPERB_head"/>
</dbReference>
<dbReference type="Pfam" id="PF21548">
    <property type="entry name" value="CATSPERB_2nd"/>
    <property type="match status" value="1"/>
</dbReference>
<dbReference type="EMBL" id="OX459952">
    <property type="protein sequence ID" value="CAI9158027.1"/>
    <property type="molecule type" value="Genomic_DNA"/>
</dbReference>
<feature type="domain" description="C2" evidence="3">
    <location>
        <begin position="223"/>
        <end position="342"/>
    </location>
</feature>
<dbReference type="InterPro" id="IPR053904">
    <property type="entry name" value="CATSPERB_Ig-like"/>
</dbReference>
<accession>A0ABN8Y8X1</accession>